<evidence type="ECO:0000256" key="5">
    <source>
        <dbReference type="ARBA" id="ARBA00022679"/>
    </source>
</evidence>
<dbReference type="OrthoDB" id="9786826at2"/>
<dbReference type="SFLD" id="SFLDG01278">
    <property type="entry name" value="biotin_synthase_like"/>
    <property type="match status" value="1"/>
</dbReference>
<evidence type="ECO:0000313" key="16">
    <source>
        <dbReference type="EMBL" id="BBD09709.1"/>
    </source>
</evidence>
<dbReference type="SFLD" id="SFLDG01060">
    <property type="entry name" value="BATS_domain_containing"/>
    <property type="match status" value="1"/>
</dbReference>
<dbReference type="SFLD" id="SFLDS00029">
    <property type="entry name" value="Radical_SAM"/>
    <property type="match status" value="1"/>
</dbReference>
<evidence type="ECO:0000256" key="3">
    <source>
        <dbReference type="ARBA" id="ARBA00012236"/>
    </source>
</evidence>
<evidence type="ECO:0000256" key="13">
    <source>
        <dbReference type="HAMAP-Rule" id="MF_01694"/>
    </source>
</evidence>
<evidence type="ECO:0000256" key="11">
    <source>
        <dbReference type="ARBA" id="ARBA00023014"/>
    </source>
</evidence>
<dbReference type="KEGG" id="dfl:DFE_2983"/>
<reference evidence="16 17" key="1">
    <citation type="journal article" date="2018" name="Sci. Adv.">
        <title>Multi-heme cytochromes provide a pathway for survival in energy-limited environments.</title>
        <authorList>
            <person name="Deng X."/>
            <person name="Dohmae N."/>
            <person name="Nealson K.H."/>
            <person name="Hashimoto K."/>
            <person name="Okamoto A."/>
        </authorList>
    </citation>
    <scope>NUCLEOTIDE SEQUENCE [LARGE SCALE GENOMIC DNA]</scope>
    <source>
        <strain evidence="16 17">IS5</strain>
    </source>
</reference>
<dbReference type="InterPro" id="IPR002684">
    <property type="entry name" value="Biotin_synth/BioAB"/>
</dbReference>
<dbReference type="Proteomes" id="UP000269883">
    <property type="component" value="Chromosome"/>
</dbReference>
<feature type="domain" description="Radical SAM core" evidence="15">
    <location>
        <begin position="52"/>
        <end position="280"/>
    </location>
</feature>
<dbReference type="UniPathway" id="UPA00078">
    <property type="reaction ID" value="UER00162"/>
</dbReference>
<dbReference type="GO" id="GO:0009102">
    <property type="term" value="P:biotin biosynthetic process"/>
    <property type="evidence" value="ECO:0007669"/>
    <property type="project" value="UniProtKB-UniRule"/>
</dbReference>
<dbReference type="AlphaFoldDB" id="A0A2Z6B2G2"/>
<evidence type="ECO:0000256" key="1">
    <source>
        <dbReference type="ARBA" id="ARBA00004942"/>
    </source>
</evidence>
<keyword evidence="6 13" id="KW-0949">S-adenosyl-L-methionine</keyword>
<comment type="caution">
    <text evidence="13">Lacks conserved residue(s) required for the propagation of feature annotation.</text>
</comment>
<feature type="binding site" evidence="13 14">
    <location>
        <position position="205"/>
    </location>
    <ligand>
        <name>[2Fe-2S] cluster</name>
        <dbReference type="ChEBI" id="CHEBI:190135"/>
    </ligand>
</feature>
<comment type="pathway">
    <text evidence="1 13">Cofactor biosynthesis; biotin biosynthesis; biotin from 7,8-diaminononanoate: step 2/2.</text>
</comment>
<dbReference type="PROSITE" id="PS51918">
    <property type="entry name" value="RADICAL_SAM"/>
    <property type="match status" value="1"/>
</dbReference>
<feature type="binding site" evidence="13 14">
    <location>
        <position position="77"/>
    </location>
    <ligand>
        <name>[4Fe-4S] cluster</name>
        <dbReference type="ChEBI" id="CHEBI:49883"/>
        <note>4Fe-4S-S-AdoMet</note>
    </ligand>
</feature>
<evidence type="ECO:0000256" key="12">
    <source>
        <dbReference type="ARBA" id="ARBA00051157"/>
    </source>
</evidence>
<protein>
    <recommendedName>
        <fullName evidence="3 13">Biotin synthase</fullName>
        <ecNumber evidence="3 13">2.8.1.6</ecNumber>
    </recommendedName>
</protein>
<keyword evidence="11 13" id="KW-0411">Iron-sulfur</keyword>
<dbReference type="InterPro" id="IPR010722">
    <property type="entry name" value="BATS_dom"/>
</dbReference>
<evidence type="ECO:0000256" key="9">
    <source>
        <dbReference type="ARBA" id="ARBA00022756"/>
    </source>
</evidence>
<dbReference type="GO" id="GO:0051537">
    <property type="term" value="F:2 iron, 2 sulfur cluster binding"/>
    <property type="evidence" value="ECO:0007669"/>
    <property type="project" value="UniProtKB-KW"/>
</dbReference>
<keyword evidence="5 13" id="KW-0808">Transferase</keyword>
<dbReference type="PANTHER" id="PTHR22976:SF2">
    <property type="entry name" value="BIOTIN SYNTHASE, MITOCHONDRIAL"/>
    <property type="match status" value="1"/>
</dbReference>
<dbReference type="InterPro" id="IPR013785">
    <property type="entry name" value="Aldolase_TIM"/>
</dbReference>
<evidence type="ECO:0000256" key="7">
    <source>
        <dbReference type="ARBA" id="ARBA00022714"/>
    </source>
</evidence>
<dbReference type="HAMAP" id="MF_01694">
    <property type="entry name" value="BioB"/>
    <property type="match status" value="1"/>
</dbReference>
<evidence type="ECO:0000256" key="6">
    <source>
        <dbReference type="ARBA" id="ARBA00022691"/>
    </source>
</evidence>
<comment type="function">
    <text evidence="13">Catalyzes the conversion of dethiobiotin (DTB) to biotin by the insertion of a sulfur atom into dethiobiotin via a radical-based mechanism.</text>
</comment>
<dbReference type="InterPro" id="IPR024177">
    <property type="entry name" value="Biotin_synthase"/>
</dbReference>
<dbReference type="SMART" id="SM00876">
    <property type="entry name" value="BATS"/>
    <property type="match status" value="1"/>
</dbReference>
<gene>
    <name evidence="13 16" type="primary">bioB</name>
    <name evidence="16" type="ORF">DFE_2983</name>
</gene>
<dbReference type="SUPFAM" id="SSF102114">
    <property type="entry name" value="Radical SAM enzymes"/>
    <property type="match status" value="1"/>
</dbReference>
<proteinExistence type="inferred from homology"/>
<dbReference type="Pfam" id="PF06968">
    <property type="entry name" value="BATS"/>
    <property type="match status" value="1"/>
</dbReference>
<dbReference type="GO" id="GO:0051539">
    <property type="term" value="F:4 iron, 4 sulfur cluster binding"/>
    <property type="evidence" value="ECO:0007669"/>
    <property type="project" value="UniProtKB-KW"/>
</dbReference>
<dbReference type="InterPro" id="IPR006638">
    <property type="entry name" value="Elp3/MiaA/NifB-like_rSAM"/>
</dbReference>
<comment type="cofactor">
    <cofactor evidence="13">
        <name>[2Fe-2S] cluster</name>
        <dbReference type="ChEBI" id="CHEBI:190135"/>
    </cofactor>
    <text evidence="13">Binds 1 [2Fe-2S] cluster. The cluster is coordinated with 3 cysteines and 1 arginine.</text>
</comment>
<dbReference type="NCBIfam" id="TIGR00433">
    <property type="entry name" value="bioB"/>
    <property type="match status" value="1"/>
</dbReference>
<comment type="subunit">
    <text evidence="13">Homodimer.</text>
</comment>
<evidence type="ECO:0000256" key="2">
    <source>
        <dbReference type="ARBA" id="ARBA00010765"/>
    </source>
</evidence>
<keyword evidence="17" id="KW-1185">Reference proteome</keyword>
<feature type="binding site" evidence="13 14">
    <location>
        <position position="74"/>
    </location>
    <ligand>
        <name>[4Fe-4S] cluster</name>
        <dbReference type="ChEBI" id="CHEBI:49883"/>
        <note>4Fe-4S-S-AdoMet</note>
    </ligand>
</feature>
<dbReference type="PIRSF" id="PIRSF001619">
    <property type="entry name" value="Biotin_synth"/>
    <property type="match status" value="1"/>
</dbReference>
<dbReference type="Pfam" id="PF04055">
    <property type="entry name" value="Radical_SAM"/>
    <property type="match status" value="1"/>
</dbReference>
<name>A0A2Z6B2G2_9BACT</name>
<evidence type="ECO:0000256" key="14">
    <source>
        <dbReference type="PIRSR" id="PIRSR001619-1"/>
    </source>
</evidence>
<dbReference type="InterPro" id="IPR058240">
    <property type="entry name" value="rSAM_sf"/>
</dbReference>
<comment type="catalytic activity">
    <reaction evidence="12 13">
        <text>(4R,5S)-dethiobiotin + (sulfur carrier)-SH + 2 reduced [2Fe-2S]-[ferredoxin] + 2 S-adenosyl-L-methionine = (sulfur carrier)-H + biotin + 2 5'-deoxyadenosine + 2 L-methionine + 2 oxidized [2Fe-2S]-[ferredoxin]</text>
        <dbReference type="Rhea" id="RHEA:22060"/>
        <dbReference type="Rhea" id="RHEA-COMP:10000"/>
        <dbReference type="Rhea" id="RHEA-COMP:10001"/>
        <dbReference type="Rhea" id="RHEA-COMP:14737"/>
        <dbReference type="Rhea" id="RHEA-COMP:14739"/>
        <dbReference type="ChEBI" id="CHEBI:17319"/>
        <dbReference type="ChEBI" id="CHEBI:29917"/>
        <dbReference type="ChEBI" id="CHEBI:33737"/>
        <dbReference type="ChEBI" id="CHEBI:33738"/>
        <dbReference type="ChEBI" id="CHEBI:57586"/>
        <dbReference type="ChEBI" id="CHEBI:57844"/>
        <dbReference type="ChEBI" id="CHEBI:59789"/>
        <dbReference type="ChEBI" id="CHEBI:64428"/>
        <dbReference type="ChEBI" id="CHEBI:149473"/>
        <dbReference type="EC" id="2.8.1.6"/>
    </reaction>
</comment>
<dbReference type="RefSeq" id="WP_126380733.1">
    <property type="nucleotide sequence ID" value="NZ_AP017378.1"/>
</dbReference>
<comment type="cofactor">
    <cofactor evidence="13 14">
        <name>[4Fe-4S] cluster</name>
        <dbReference type="ChEBI" id="CHEBI:49883"/>
    </cofactor>
    <text evidence="13 14">Binds 1 [4Fe-4S] cluster. The cluster is coordinated with 3 cysteines and an exchangeable S-adenosyl-L-methionine.</text>
</comment>
<dbReference type="EC" id="2.8.1.6" evidence="3 13"/>
<dbReference type="CDD" id="cd01335">
    <property type="entry name" value="Radical_SAM"/>
    <property type="match status" value="1"/>
</dbReference>
<keyword evidence="9 13" id="KW-0093">Biotin biosynthesis</keyword>
<comment type="similarity">
    <text evidence="2 13">Belongs to the radical SAM superfamily. Biotin synthase family.</text>
</comment>
<evidence type="ECO:0000313" key="17">
    <source>
        <dbReference type="Proteomes" id="UP000269883"/>
    </source>
</evidence>
<keyword evidence="10 13" id="KW-0408">Iron</keyword>
<evidence type="ECO:0000256" key="8">
    <source>
        <dbReference type="ARBA" id="ARBA00022723"/>
    </source>
</evidence>
<dbReference type="GO" id="GO:0005506">
    <property type="term" value="F:iron ion binding"/>
    <property type="evidence" value="ECO:0007669"/>
    <property type="project" value="UniProtKB-UniRule"/>
</dbReference>
<dbReference type="EMBL" id="AP017378">
    <property type="protein sequence ID" value="BBD09709.1"/>
    <property type="molecule type" value="Genomic_DNA"/>
</dbReference>
<dbReference type="InterPro" id="IPR007197">
    <property type="entry name" value="rSAM"/>
</dbReference>
<evidence type="ECO:0000256" key="4">
    <source>
        <dbReference type="ARBA" id="ARBA00022485"/>
    </source>
</evidence>
<dbReference type="Gene3D" id="3.20.20.70">
    <property type="entry name" value="Aldolase class I"/>
    <property type="match status" value="1"/>
</dbReference>
<dbReference type="GO" id="GO:0004076">
    <property type="term" value="F:biotin synthase activity"/>
    <property type="evidence" value="ECO:0007669"/>
    <property type="project" value="UniProtKB-UniRule"/>
</dbReference>
<evidence type="ECO:0000259" key="15">
    <source>
        <dbReference type="PROSITE" id="PS51918"/>
    </source>
</evidence>
<dbReference type="SMART" id="SM00729">
    <property type="entry name" value="Elp3"/>
    <property type="match status" value="1"/>
</dbReference>
<sequence>MSEFFQNLAERILGGTPLSDQEAYDLGKRVSSAQGDDLSALAAAALRLKESHFPGVMSLCSIVNAKSGRCSENCKFCAQSSHHDTQCDEYPFIDVDKILAAARAMREAGASRFAVVTSGKGLTGDDFEQLLKAINGIRTLGLAADASVGILHPEQLQAMKAAGLQAYHHNLETARSFFPEVCTTHAYDEDVATVRAAMEADLYVCCGGLFGLGENWDHRVELALELRSLGVDSIPVNFLTPIPGTPYGKRDIMLPEEAIRIVALLRFILPQQHIRICGGRPAVFGSRKAEALTCGASGLMIGDYLTTRGEAAASDLDDLKRLGLKPE</sequence>
<keyword evidence="4 13" id="KW-0004">4Fe-4S</keyword>
<evidence type="ECO:0000256" key="10">
    <source>
        <dbReference type="ARBA" id="ARBA00023004"/>
    </source>
</evidence>
<feature type="binding site" evidence="13 14">
    <location>
        <position position="275"/>
    </location>
    <ligand>
        <name>[2Fe-2S] cluster</name>
        <dbReference type="ChEBI" id="CHEBI:190135"/>
    </ligand>
</feature>
<keyword evidence="7 13" id="KW-0001">2Fe-2S</keyword>
<dbReference type="PANTHER" id="PTHR22976">
    <property type="entry name" value="BIOTIN SYNTHASE"/>
    <property type="match status" value="1"/>
</dbReference>
<accession>A0A2Z6B2G2</accession>
<keyword evidence="8 13" id="KW-0479">Metal-binding</keyword>
<organism evidence="16 17">
    <name type="scientific">Desulfovibrio ferrophilus</name>
    <dbReference type="NCBI Taxonomy" id="241368"/>
    <lineage>
        <taxon>Bacteria</taxon>
        <taxon>Pseudomonadati</taxon>
        <taxon>Thermodesulfobacteriota</taxon>
        <taxon>Desulfovibrionia</taxon>
        <taxon>Desulfovibrionales</taxon>
        <taxon>Desulfovibrionaceae</taxon>
        <taxon>Desulfovibrio</taxon>
    </lineage>
</organism>
<feature type="binding site" evidence="13 14">
    <location>
        <position position="70"/>
    </location>
    <ligand>
        <name>[4Fe-4S] cluster</name>
        <dbReference type="ChEBI" id="CHEBI:49883"/>
        <note>4Fe-4S-S-AdoMet</note>
    </ligand>
</feature>
<comment type="cofactor">
    <cofactor evidence="14">
        <name>[2Fe-2S] cluster</name>
        <dbReference type="ChEBI" id="CHEBI:190135"/>
    </cofactor>
    <text evidence="14">Binds 1 [2Fe-2S] cluster. The cluster is coordinated with 3 cysteines and 1 arginine.</text>
</comment>